<comment type="caution">
    <text evidence="1">The sequence shown here is derived from an EMBL/GenBank/DDBJ whole genome shotgun (WGS) entry which is preliminary data.</text>
</comment>
<proteinExistence type="predicted"/>
<protein>
    <submittedName>
        <fullName evidence="1">Uncharacterized protein</fullName>
    </submittedName>
</protein>
<evidence type="ECO:0000313" key="2">
    <source>
        <dbReference type="Proteomes" id="UP000053279"/>
    </source>
</evidence>
<evidence type="ECO:0000313" key="1">
    <source>
        <dbReference type="EMBL" id="EOD42634.1"/>
    </source>
</evidence>
<gene>
    <name evidence="1" type="ORF">Nst1_366</name>
</gene>
<keyword evidence="2" id="KW-1185">Reference proteome</keyword>
<dbReference type="Proteomes" id="UP000053279">
    <property type="component" value="Unassembled WGS sequence"/>
</dbReference>
<name>R1G9W5_NANST</name>
<accession>R1G9W5</accession>
<dbReference type="EMBL" id="APJZ01000002">
    <property type="protein sequence ID" value="EOD42634.1"/>
    <property type="molecule type" value="Genomic_DNA"/>
</dbReference>
<organism evidence="1 2">
    <name type="scientific">Nanobsidianus stetteri</name>
    <dbReference type="NCBI Taxonomy" id="1294122"/>
    <lineage>
        <taxon>Archaea</taxon>
        <taxon>Nanobdellota</taxon>
        <taxon>Candidatus Nanoarchaeia</taxon>
        <taxon>Nanoarchaeales</taxon>
        <taxon>Nanopusillaceae</taxon>
        <taxon>Candidatus Nanobsidianus</taxon>
    </lineage>
</organism>
<sequence length="69" mass="8179">MPEDRYNLDLFIKNSFEEAIEYLDKIGIKIEWPKLRIFESTELFRGFGVGEYEGQANEVHIIKSELIKK</sequence>
<reference evidence="1 2" key="1">
    <citation type="submission" date="2013-02" db="EMBL/GenBank/DDBJ databases">
        <title>Insights into archaeal evolution and symbiosis from the genomes of a Nanoarchaeon and its crenarchaeal host from Yellowstone National Park.</title>
        <authorList>
            <person name="Podar M."/>
            <person name="Makarova K.S."/>
            <person name="Graham D.E."/>
            <person name="Wolf Y.I."/>
            <person name="Koonin E.V."/>
            <person name="Reysenbach A.-L."/>
        </authorList>
    </citation>
    <scope>NUCLEOTIDE SEQUENCE [LARGE SCALE GENOMIC DNA]</scope>
</reference>
<dbReference type="AlphaFoldDB" id="R1G9W5"/>